<dbReference type="Gene3D" id="3.40.50.1000">
    <property type="entry name" value="HAD superfamily/HAD-like"/>
    <property type="match status" value="1"/>
</dbReference>
<feature type="transmembrane region" description="Helical" evidence="15">
    <location>
        <begin position="217"/>
        <end position="238"/>
    </location>
</feature>
<reference evidence="17 18" key="1">
    <citation type="submission" date="2019-08" db="EMBL/GenBank/DDBJ databases">
        <title>Pelomicrobium methylotrophicum gen. nov., sp. nov. a moderately thermophilic, facultatively anaerobic, lithoautotrophic and methylotrophic bacterium isolated from a terrestrial mud volcano.</title>
        <authorList>
            <person name="Slobodkina G.B."/>
            <person name="Merkel A.Y."/>
            <person name="Slobodkin A.I."/>
        </authorList>
    </citation>
    <scope>NUCLEOTIDE SEQUENCE [LARGE SCALE GENOMIC DNA]</scope>
    <source>
        <strain evidence="17 18">SM250</strain>
    </source>
</reference>
<evidence type="ECO:0000256" key="1">
    <source>
        <dbReference type="ARBA" id="ARBA00004651"/>
    </source>
</evidence>
<dbReference type="Pfam" id="PF00403">
    <property type="entry name" value="HMA"/>
    <property type="match status" value="1"/>
</dbReference>
<dbReference type="Pfam" id="PF12156">
    <property type="entry name" value="ATPase-cat_bd"/>
    <property type="match status" value="1"/>
</dbReference>
<dbReference type="FunFam" id="2.70.150.10:FF:000002">
    <property type="entry name" value="Copper-transporting ATPase 1, putative"/>
    <property type="match status" value="1"/>
</dbReference>
<keyword evidence="11" id="KW-1278">Translocase</keyword>
<feature type="transmembrane region" description="Helical" evidence="15">
    <location>
        <begin position="434"/>
        <end position="455"/>
    </location>
</feature>
<dbReference type="CDD" id="cd02079">
    <property type="entry name" value="P-type_ATPase_HM"/>
    <property type="match status" value="1"/>
</dbReference>
<evidence type="ECO:0000256" key="11">
    <source>
        <dbReference type="ARBA" id="ARBA00022967"/>
    </source>
</evidence>
<dbReference type="SFLD" id="SFLDG00002">
    <property type="entry name" value="C1.7:_P-type_atpase_like"/>
    <property type="match status" value="1"/>
</dbReference>
<evidence type="ECO:0000256" key="9">
    <source>
        <dbReference type="ARBA" id="ARBA00022840"/>
    </source>
</evidence>
<evidence type="ECO:0000256" key="6">
    <source>
        <dbReference type="ARBA" id="ARBA00022692"/>
    </source>
</evidence>
<evidence type="ECO:0000256" key="4">
    <source>
        <dbReference type="ARBA" id="ARBA00022475"/>
    </source>
</evidence>
<evidence type="ECO:0000256" key="12">
    <source>
        <dbReference type="ARBA" id="ARBA00022989"/>
    </source>
</evidence>
<name>A0A5C7EY67_9PROT</name>
<dbReference type="GO" id="GO:0055070">
    <property type="term" value="P:copper ion homeostasis"/>
    <property type="evidence" value="ECO:0007669"/>
    <property type="project" value="TreeGrafter"/>
</dbReference>
<dbReference type="OrthoDB" id="5287365at2"/>
<dbReference type="Proteomes" id="UP000321201">
    <property type="component" value="Unassembled WGS sequence"/>
</dbReference>
<dbReference type="InterPro" id="IPR023214">
    <property type="entry name" value="HAD_sf"/>
</dbReference>
<dbReference type="GO" id="GO:0005886">
    <property type="term" value="C:plasma membrane"/>
    <property type="evidence" value="ECO:0007669"/>
    <property type="project" value="UniProtKB-SubCell"/>
</dbReference>
<gene>
    <name evidence="17" type="ORF">FR698_06780</name>
</gene>
<keyword evidence="14 15" id="KW-0472">Membrane</keyword>
<dbReference type="InterPro" id="IPR001757">
    <property type="entry name" value="P_typ_ATPase"/>
</dbReference>
<evidence type="ECO:0000313" key="18">
    <source>
        <dbReference type="Proteomes" id="UP000321201"/>
    </source>
</evidence>
<dbReference type="NCBIfam" id="TIGR01494">
    <property type="entry name" value="ATPase_P-type"/>
    <property type="match status" value="1"/>
</dbReference>
<dbReference type="RefSeq" id="WP_147799432.1">
    <property type="nucleotide sequence ID" value="NZ_VPFL01000007.1"/>
</dbReference>
<dbReference type="InParanoid" id="A0A5C7EY67"/>
<organism evidence="17 18">
    <name type="scientific">Pelomicrobium methylotrophicum</name>
    <dbReference type="NCBI Taxonomy" id="2602750"/>
    <lineage>
        <taxon>Bacteria</taxon>
        <taxon>Pseudomonadati</taxon>
        <taxon>Pseudomonadota</taxon>
        <taxon>Hydrogenophilia</taxon>
        <taxon>Hydrogenophilia incertae sedis</taxon>
        <taxon>Pelomicrobium</taxon>
    </lineage>
</organism>
<accession>A0A5C7EY67</accession>
<comment type="subcellular location">
    <subcellularLocation>
        <location evidence="1">Cell membrane</location>
        <topology evidence="1">Multi-pass membrane protein</topology>
    </subcellularLocation>
</comment>
<evidence type="ECO:0000313" key="17">
    <source>
        <dbReference type="EMBL" id="TXF12233.1"/>
    </source>
</evidence>
<dbReference type="Gene3D" id="3.30.70.100">
    <property type="match status" value="1"/>
</dbReference>
<evidence type="ECO:0000256" key="3">
    <source>
        <dbReference type="ARBA" id="ARBA00022448"/>
    </source>
</evidence>
<dbReference type="EMBL" id="VPFL01000007">
    <property type="protein sequence ID" value="TXF12233.1"/>
    <property type="molecule type" value="Genomic_DNA"/>
</dbReference>
<evidence type="ECO:0000256" key="10">
    <source>
        <dbReference type="ARBA" id="ARBA00022842"/>
    </source>
</evidence>
<dbReference type="InterPro" id="IPR023299">
    <property type="entry name" value="ATPase_P-typ_cyto_dom_N"/>
</dbReference>
<dbReference type="PROSITE" id="PS00154">
    <property type="entry name" value="ATPASE_E1_E2"/>
    <property type="match status" value="1"/>
</dbReference>
<dbReference type="PROSITE" id="PS50846">
    <property type="entry name" value="HMA_2"/>
    <property type="match status" value="1"/>
</dbReference>
<keyword evidence="12 15" id="KW-1133">Transmembrane helix</keyword>
<dbReference type="SFLD" id="SFLDF00027">
    <property type="entry name" value="p-type_atpase"/>
    <property type="match status" value="1"/>
</dbReference>
<feature type="transmembrane region" description="Helical" evidence="15">
    <location>
        <begin position="461"/>
        <end position="485"/>
    </location>
</feature>
<dbReference type="SUPFAM" id="SSF56784">
    <property type="entry name" value="HAD-like"/>
    <property type="match status" value="1"/>
</dbReference>
<dbReference type="InterPro" id="IPR036412">
    <property type="entry name" value="HAD-like_sf"/>
</dbReference>
<keyword evidence="13" id="KW-0406">Ion transport</keyword>
<keyword evidence="7 15" id="KW-0479">Metal-binding</keyword>
<feature type="transmembrane region" description="Helical" evidence="15">
    <location>
        <begin position="182"/>
        <end position="205"/>
    </location>
</feature>
<dbReference type="InterPro" id="IPR027256">
    <property type="entry name" value="P-typ_ATPase_IB"/>
</dbReference>
<keyword evidence="8 15" id="KW-0547">Nucleotide-binding</keyword>
<dbReference type="PANTHER" id="PTHR43520:SF5">
    <property type="entry name" value="CATION-TRANSPORTING P-TYPE ATPASE-RELATED"/>
    <property type="match status" value="1"/>
</dbReference>
<evidence type="ECO:0000256" key="7">
    <source>
        <dbReference type="ARBA" id="ARBA00022723"/>
    </source>
</evidence>
<evidence type="ECO:0000256" key="5">
    <source>
        <dbReference type="ARBA" id="ARBA00022553"/>
    </source>
</evidence>
<dbReference type="InterPro" id="IPR018303">
    <property type="entry name" value="ATPase_P-typ_P_site"/>
</dbReference>
<feature type="transmembrane region" description="Helical" evidence="15">
    <location>
        <begin position="772"/>
        <end position="791"/>
    </location>
</feature>
<dbReference type="InterPro" id="IPR059000">
    <property type="entry name" value="ATPase_P-type_domA"/>
</dbReference>
<dbReference type="InterPro" id="IPR036163">
    <property type="entry name" value="HMA_dom_sf"/>
</dbReference>
<sequence>MAVAEPGAPCFHCGLPLPSSPRHSVVIDGVEQAVCCPGCEAVARSIVAAGLSDYYRHRSAYPAPPQTALPDALQALELYDSPKLQQGFVRTAGEHVREASLILEGIRCAACVWLNEQHLARLPGVLSVSVNYATRRARVRWDETRVRLSEILRAIAALGYSAHPFDPARQEELHRRERRRALWELFVAGFGMMQVMMYAVPAYLAGEGEMPPDIGGLLRWAGLILTAPVVFFSAARFFRGAWSDLRARRLGMDTPVALAIGLAFAASVWATLTGEGETYFDSITMFVFFLLGGRYLEWNARRQASDASEALARLEPAMAWKLPTYPDTGVEARVVVAELAPGDYVRVRPGEAVPADGVVAEGVTAVNEALLTGESRLVAKRPGDAVIGGCLNVESPVVVRVERVGEETVLAGIVRLLDRAVAEKPPIAALADRVAAWFVAALLVVASGVFLYWFSVDPARALWITVAVLVVTCPCALSLATPAALGAATSRLAKRGLLVTRGHAIEALAKATYVVFDKTGTLTEGRLALEEAVTLGSLSADECLALAARLEQGTEHPIGRALREAARQRGLAIPPGAQPTRVPGAGMEATIDGRSVRIGTPAFVAALAGKPLPPALRAFVERDDTAVVLGGEEGYLAAYAFRDALRPDAAAAVGRLRSAGHRVTLLSGDRLPAVRSVAERLGIEEFVAGATPEDKLAFVEALQREGAVVAMVGDGVNDAPVLARAQVSVAVGEAAQAAQASADMVLVSGRLEDLAHGFALARRTTRIIGQNFAWAIAYNLVALPLAITGFVTPWMAGIGMAGSSLLVVLNSLRLAYEGSGIRDQGSGFEIPGSGSGPRRALLSQGHASLCTD</sequence>
<feature type="transmembrane region" description="Helical" evidence="15">
    <location>
        <begin position="250"/>
        <end position="272"/>
    </location>
</feature>
<keyword evidence="9 15" id="KW-0067">ATP-binding</keyword>
<comment type="caution">
    <text evidence="17">The sequence shown here is derived from an EMBL/GenBank/DDBJ whole genome shotgun (WGS) entry which is preliminary data.</text>
</comment>
<dbReference type="GO" id="GO:0005507">
    <property type="term" value="F:copper ion binding"/>
    <property type="evidence" value="ECO:0007669"/>
    <property type="project" value="TreeGrafter"/>
</dbReference>
<dbReference type="InterPro" id="IPR008250">
    <property type="entry name" value="ATPase_P-typ_transduc_dom_A_sf"/>
</dbReference>
<dbReference type="CDD" id="cd00371">
    <property type="entry name" value="HMA"/>
    <property type="match status" value="1"/>
</dbReference>
<dbReference type="SUPFAM" id="SSF81665">
    <property type="entry name" value="Calcium ATPase, transmembrane domain M"/>
    <property type="match status" value="1"/>
</dbReference>
<proteinExistence type="inferred from homology"/>
<evidence type="ECO:0000256" key="15">
    <source>
        <dbReference type="RuleBase" id="RU362081"/>
    </source>
</evidence>
<dbReference type="PANTHER" id="PTHR43520">
    <property type="entry name" value="ATP7, ISOFORM B"/>
    <property type="match status" value="1"/>
</dbReference>
<evidence type="ECO:0000256" key="14">
    <source>
        <dbReference type="ARBA" id="ARBA00023136"/>
    </source>
</evidence>
<dbReference type="SUPFAM" id="SSF55008">
    <property type="entry name" value="HMA, heavy metal-associated domain"/>
    <property type="match status" value="1"/>
</dbReference>
<dbReference type="InterPro" id="IPR044492">
    <property type="entry name" value="P_typ_ATPase_HD_dom"/>
</dbReference>
<dbReference type="GO" id="GO:0016887">
    <property type="term" value="F:ATP hydrolysis activity"/>
    <property type="evidence" value="ECO:0007669"/>
    <property type="project" value="InterPro"/>
</dbReference>
<keyword evidence="6 15" id="KW-0812">Transmembrane</keyword>
<evidence type="ECO:0000256" key="8">
    <source>
        <dbReference type="ARBA" id="ARBA00022741"/>
    </source>
</evidence>
<dbReference type="Gene3D" id="2.70.150.10">
    <property type="entry name" value="Calcium-transporting ATPase, cytoplasmic transduction domain A"/>
    <property type="match status" value="1"/>
</dbReference>
<dbReference type="SUPFAM" id="SSF81653">
    <property type="entry name" value="Calcium ATPase, transduction domain A"/>
    <property type="match status" value="1"/>
</dbReference>
<dbReference type="PRINTS" id="PR00943">
    <property type="entry name" value="CUATPASE"/>
</dbReference>
<keyword evidence="4 15" id="KW-1003">Cell membrane</keyword>
<dbReference type="Gene3D" id="3.40.1110.10">
    <property type="entry name" value="Calcium-transporting ATPase, cytoplasmic domain N"/>
    <property type="match status" value="1"/>
</dbReference>
<dbReference type="InterPro" id="IPR023298">
    <property type="entry name" value="ATPase_P-typ_TM_dom_sf"/>
</dbReference>
<dbReference type="NCBIfam" id="TIGR01511">
    <property type="entry name" value="ATPase-IB1_Cu"/>
    <property type="match status" value="1"/>
</dbReference>
<dbReference type="Pfam" id="PF00702">
    <property type="entry name" value="Hydrolase"/>
    <property type="match status" value="1"/>
</dbReference>
<evidence type="ECO:0000256" key="13">
    <source>
        <dbReference type="ARBA" id="ARBA00023065"/>
    </source>
</evidence>
<dbReference type="GO" id="GO:0005524">
    <property type="term" value="F:ATP binding"/>
    <property type="evidence" value="ECO:0007669"/>
    <property type="project" value="UniProtKB-UniRule"/>
</dbReference>
<comment type="similarity">
    <text evidence="2 15">Belongs to the cation transport ATPase (P-type) (TC 3.A.3) family. Type IB subfamily.</text>
</comment>
<protein>
    <submittedName>
        <fullName evidence="17">Heavy metal translocating P-type ATPase</fullName>
    </submittedName>
</protein>
<feature type="domain" description="HMA" evidence="16">
    <location>
        <begin position="97"/>
        <end position="163"/>
    </location>
</feature>
<dbReference type="PRINTS" id="PR00119">
    <property type="entry name" value="CATATPASE"/>
</dbReference>
<evidence type="ECO:0000259" key="16">
    <source>
        <dbReference type="PROSITE" id="PS50846"/>
    </source>
</evidence>
<keyword evidence="3" id="KW-0813">Transport</keyword>
<dbReference type="InterPro" id="IPR006121">
    <property type="entry name" value="HMA_dom"/>
</dbReference>
<evidence type="ECO:0000256" key="2">
    <source>
        <dbReference type="ARBA" id="ARBA00006024"/>
    </source>
</evidence>
<dbReference type="Pfam" id="PF00122">
    <property type="entry name" value="E1-E2_ATPase"/>
    <property type="match status" value="1"/>
</dbReference>
<dbReference type="InterPro" id="IPR021993">
    <property type="entry name" value="ATPase-cat-bd"/>
</dbReference>
<keyword evidence="5" id="KW-0597">Phosphoprotein</keyword>
<dbReference type="AlphaFoldDB" id="A0A5C7EY67"/>
<feature type="transmembrane region" description="Helical" evidence="15">
    <location>
        <begin position="278"/>
        <end position="296"/>
    </location>
</feature>
<dbReference type="NCBIfam" id="TIGR01525">
    <property type="entry name" value="ATPase-IB_hvy"/>
    <property type="match status" value="1"/>
</dbReference>
<dbReference type="SFLD" id="SFLDS00003">
    <property type="entry name" value="Haloacid_Dehalogenase"/>
    <property type="match status" value="1"/>
</dbReference>
<keyword evidence="18" id="KW-1185">Reference proteome</keyword>
<dbReference type="GO" id="GO:0043682">
    <property type="term" value="F:P-type divalent copper transporter activity"/>
    <property type="evidence" value="ECO:0007669"/>
    <property type="project" value="TreeGrafter"/>
</dbReference>
<keyword evidence="10" id="KW-0460">Magnesium</keyword>